<proteinExistence type="predicted"/>
<dbReference type="EMBL" id="JAADJZ010000028">
    <property type="protein sequence ID" value="KAF2866449.1"/>
    <property type="molecule type" value="Genomic_DNA"/>
</dbReference>
<protein>
    <submittedName>
        <fullName evidence="2">Uncharacterized protein</fullName>
    </submittedName>
</protein>
<feature type="compositionally biased region" description="Pro residues" evidence="1">
    <location>
        <begin position="1"/>
        <end position="14"/>
    </location>
</feature>
<accession>A0A7C8HZM9</accession>
<feature type="region of interest" description="Disordered" evidence="1">
    <location>
        <begin position="1"/>
        <end position="153"/>
    </location>
</feature>
<evidence type="ECO:0000256" key="1">
    <source>
        <dbReference type="SAM" id="MobiDB-lite"/>
    </source>
</evidence>
<evidence type="ECO:0000313" key="2">
    <source>
        <dbReference type="EMBL" id="KAF2866449.1"/>
    </source>
</evidence>
<sequence length="295" mass="32294">MDVVPPTPDPPTSSPPSSISRPKQPQEPSSASAAVAPLSPPPTRRPSLITTSKLPHDGIEPQPPSDRKPKRTVRFEGFEFPGSETTLGDGDEDLESKGSSLERKEDRNEAQVTDTQPIHATDSVVGPAIPTSSPLSSAPSRLISPGGSSRPTYNFPTLGDNDLPLRTHRAFYNGVLIALETLVEDHAATPAVPLVDLIGELEANQPVFGSEVKIRVKNRGKSKKKKSQKKNQKKNQEKDREENWEKRAVRDGCVWACQAARQVCEENEDHVDVDLVVLESKMKEFVQKELGLYGQ</sequence>
<dbReference type="Proteomes" id="UP000481861">
    <property type="component" value="Unassembled WGS sequence"/>
</dbReference>
<dbReference type="AlphaFoldDB" id="A0A7C8HZM9"/>
<feature type="compositionally biased region" description="Polar residues" evidence="1">
    <location>
        <begin position="130"/>
        <end position="139"/>
    </location>
</feature>
<keyword evidence="3" id="KW-1185">Reference proteome</keyword>
<feature type="region of interest" description="Disordered" evidence="1">
    <location>
        <begin position="218"/>
        <end position="243"/>
    </location>
</feature>
<feature type="compositionally biased region" description="Basic and acidic residues" evidence="1">
    <location>
        <begin position="234"/>
        <end position="243"/>
    </location>
</feature>
<feature type="compositionally biased region" description="Low complexity" evidence="1">
    <location>
        <begin position="28"/>
        <end position="37"/>
    </location>
</feature>
<comment type="caution">
    <text evidence="2">The sequence shown here is derived from an EMBL/GenBank/DDBJ whole genome shotgun (WGS) entry which is preliminary data.</text>
</comment>
<name>A0A7C8HZM9_9PLEO</name>
<gene>
    <name evidence="2" type="ORF">BDV95DRAFT_210427</name>
</gene>
<reference evidence="2 3" key="1">
    <citation type="submission" date="2020-01" db="EMBL/GenBank/DDBJ databases">
        <authorList>
            <consortium name="DOE Joint Genome Institute"/>
            <person name="Haridas S."/>
            <person name="Albert R."/>
            <person name="Binder M."/>
            <person name="Bloem J."/>
            <person name="Labutti K."/>
            <person name="Salamov A."/>
            <person name="Andreopoulos B."/>
            <person name="Baker S.E."/>
            <person name="Barry K."/>
            <person name="Bills G."/>
            <person name="Bluhm B.H."/>
            <person name="Cannon C."/>
            <person name="Castanera R."/>
            <person name="Culley D.E."/>
            <person name="Daum C."/>
            <person name="Ezra D."/>
            <person name="Gonzalez J.B."/>
            <person name="Henrissat B."/>
            <person name="Kuo A."/>
            <person name="Liang C."/>
            <person name="Lipzen A."/>
            <person name="Lutzoni F."/>
            <person name="Magnuson J."/>
            <person name="Mondo S."/>
            <person name="Nolan M."/>
            <person name="Ohm R."/>
            <person name="Pangilinan J."/>
            <person name="Park H.-J.H."/>
            <person name="Ramirez L."/>
            <person name="Alfaro M."/>
            <person name="Sun H."/>
            <person name="Tritt A."/>
            <person name="Yoshinaga Y."/>
            <person name="Zwiers L.-H.L."/>
            <person name="Turgeon B.G."/>
            <person name="Goodwin S.B."/>
            <person name="Spatafora J.W."/>
            <person name="Crous P.W."/>
            <person name="Grigoriev I.V."/>
        </authorList>
    </citation>
    <scope>NUCLEOTIDE SEQUENCE [LARGE SCALE GENOMIC DNA]</scope>
    <source>
        <strain evidence="2 3">CBS 611.86</strain>
    </source>
</reference>
<evidence type="ECO:0000313" key="3">
    <source>
        <dbReference type="Proteomes" id="UP000481861"/>
    </source>
</evidence>
<organism evidence="2 3">
    <name type="scientific">Massariosphaeria phaeospora</name>
    <dbReference type="NCBI Taxonomy" id="100035"/>
    <lineage>
        <taxon>Eukaryota</taxon>
        <taxon>Fungi</taxon>
        <taxon>Dikarya</taxon>
        <taxon>Ascomycota</taxon>
        <taxon>Pezizomycotina</taxon>
        <taxon>Dothideomycetes</taxon>
        <taxon>Pleosporomycetidae</taxon>
        <taxon>Pleosporales</taxon>
        <taxon>Pleosporales incertae sedis</taxon>
        <taxon>Massariosphaeria</taxon>
    </lineage>
</organism>
<feature type="compositionally biased region" description="Basic and acidic residues" evidence="1">
    <location>
        <begin position="100"/>
        <end position="109"/>
    </location>
</feature>
<feature type="compositionally biased region" description="Basic residues" evidence="1">
    <location>
        <begin position="218"/>
        <end position="233"/>
    </location>
</feature>